<dbReference type="InterPro" id="IPR040043">
    <property type="entry name" value="ACTMAP"/>
</dbReference>
<comment type="catalytic activity">
    <reaction evidence="7">
        <text>N-terminal N(alpha)-acetyl-L-cysteinyl-L-aspartyl-[protein] + H2O = N-terminal L-aspartyl-[protein] + N-acetyl-L-cysteine</text>
        <dbReference type="Rhea" id="RHEA:74579"/>
        <dbReference type="Rhea" id="RHEA-COMP:12669"/>
        <dbReference type="Rhea" id="RHEA-COMP:18395"/>
        <dbReference type="ChEBI" id="CHEBI:15377"/>
        <dbReference type="ChEBI" id="CHEBI:64720"/>
        <dbReference type="ChEBI" id="CHEBI:78236"/>
        <dbReference type="ChEBI" id="CHEBI:193599"/>
    </reaction>
    <physiologicalReaction direction="left-to-right" evidence="7">
        <dbReference type="Rhea" id="RHEA:74580"/>
    </physiologicalReaction>
</comment>
<comment type="similarity">
    <text evidence="4">Belongs to the ACTMAP family.</text>
</comment>
<dbReference type="GO" id="GO:0006508">
    <property type="term" value="P:proteolysis"/>
    <property type="evidence" value="ECO:0007669"/>
    <property type="project" value="UniProtKB-KW"/>
</dbReference>
<name>A0A3M6THV2_POCDA</name>
<dbReference type="OMA" id="QLWDYEQ"/>
<dbReference type="Pfam" id="PF21646">
    <property type="entry name" value="ACTMAP-like_C"/>
    <property type="match status" value="1"/>
</dbReference>
<evidence type="ECO:0000256" key="2">
    <source>
        <dbReference type="ARBA" id="ARBA00022670"/>
    </source>
</evidence>
<dbReference type="GO" id="GO:0004177">
    <property type="term" value="F:aminopeptidase activity"/>
    <property type="evidence" value="ECO:0007669"/>
    <property type="project" value="UniProtKB-KW"/>
</dbReference>
<dbReference type="STRING" id="46731.A0A3M6THV2"/>
<dbReference type="OrthoDB" id="198816at2759"/>
<organism evidence="8 9">
    <name type="scientific">Pocillopora damicornis</name>
    <name type="common">Cauliflower coral</name>
    <name type="synonym">Millepora damicornis</name>
    <dbReference type="NCBI Taxonomy" id="46731"/>
    <lineage>
        <taxon>Eukaryota</taxon>
        <taxon>Metazoa</taxon>
        <taxon>Cnidaria</taxon>
        <taxon>Anthozoa</taxon>
        <taxon>Hexacorallia</taxon>
        <taxon>Scleractinia</taxon>
        <taxon>Astrocoeniina</taxon>
        <taxon>Pocilloporidae</taxon>
        <taxon>Pocillopora</taxon>
    </lineage>
</organism>
<dbReference type="PANTHER" id="PTHR28631">
    <property type="entry name" value="UPF0692 PROTEIN C19ORF54"/>
    <property type="match status" value="1"/>
</dbReference>
<evidence type="ECO:0000256" key="1">
    <source>
        <dbReference type="ARBA" id="ARBA00022438"/>
    </source>
</evidence>
<sequence length="285" mass="31715">MSCTSAHAFDVRKQCLEIISDITNKQEDSSVDDINLARKWLLYYREVPTRLQGKLPRCGLSAVSMAAELINLKRIVGDDNVVSSAQKPYEEELNNLLTLAKSRGFSNQGEMYSAENLAHLAEEFYGVKCSVISNAFEDQHSTVSQLLKGSAVLVPYDADKNNKPCLENGHRAHWALLTGVLCELCDNSIDWTLFEQDVDVPMLFCVSPLQSFVLPPNCKLGHVYFCVKHGKSKHTVVWTLESLKSSNANLLELDPKRRLAGNCIVPRDGLRVGLCQKIVLMSGKS</sequence>
<evidence type="ECO:0000256" key="6">
    <source>
        <dbReference type="ARBA" id="ARBA00034908"/>
    </source>
</evidence>
<gene>
    <name evidence="8" type="ORF">pdam_00012005</name>
</gene>
<proteinExistence type="inferred from homology"/>
<comment type="caution">
    <text evidence="8">The sequence shown here is derived from an EMBL/GenBank/DDBJ whole genome shotgun (WGS) entry which is preliminary data.</text>
</comment>
<dbReference type="AlphaFoldDB" id="A0A3M6THV2"/>
<protein>
    <recommendedName>
        <fullName evidence="5">Actin maturation protease</fullName>
    </recommendedName>
    <alternativeName>
        <fullName evidence="6">Actin aminopeptidase ACTMAP</fullName>
    </alternativeName>
</protein>
<keyword evidence="1" id="KW-0031">Aminopeptidase</keyword>
<evidence type="ECO:0000313" key="8">
    <source>
        <dbReference type="EMBL" id="RMX40901.1"/>
    </source>
</evidence>
<evidence type="ECO:0000256" key="4">
    <source>
        <dbReference type="ARBA" id="ARBA00034725"/>
    </source>
</evidence>
<keyword evidence="3" id="KW-0378">Hydrolase</keyword>
<keyword evidence="2" id="KW-0645">Protease</keyword>
<evidence type="ECO:0000256" key="5">
    <source>
        <dbReference type="ARBA" id="ARBA00034848"/>
    </source>
</evidence>
<accession>A0A3M6THV2</accession>
<evidence type="ECO:0000256" key="7">
    <source>
        <dbReference type="ARBA" id="ARBA00049041"/>
    </source>
</evidence>
<evidence type="ECO:0000256" key="3">
    <source>
        <dbReference type="ARBA" id="ARBA00022801"/>
    </source>
</evidence>
<reference evidence="8 9" key="1">
    <citation type="journal article" date="2018" name="Sci. Rep.">
        <title>Comparative analysis of the Pocillopora damicornis genome highlights role of immune system in coral evolution.</title>
        <authorList>
            <person name="Cunning R."/>
            <person name="Bay R.A."/>
            <person name="Gillette P."/>
            <person name="Baker A.C."/>
            <person name="Traylor-Knowles N."/>
        </authorList>
    </citation>
    <scope>NUCLEOTIDE SEQUENCE [LARGE SCALE GENOMIC DNA]</scope>
    <source>
        <strain evidence="8">RSMAS</strain>
        <tissue evidence="8">Whole animal</tissue>
    </source>
</reference>
<dbReference type="PANTHER" id="PTHR28631:SF1">
    <property type="entry name" value="ACTIN MATURATION PROTEASE"/>
    <property type="match status" value="1"/>
</dbReference>
<dbReference type="Proteomes" id="UP000275408">
    <property type="component" value="Unassembled WGS sequence"/>
</dbReference>
<dbReference type="EMBL" id="RCHS01003561">
    <property type="protein sequence ID" value="RMX40901.1"/>
    <property type="molecule type" value="Genomic_DNA"/>
</dbReference>
<keyword evidence="9" id="KW-1185">Reference proteome</keyword>
<evidence type="ECO:0000313" key="9">
    <source>
        <dbReference type="Proteomes" id="UP000275408"/>
    </source>
</evidence>